<proteinExistence type="predicted"/>
<evidence type="ECO:0000313" key="2">
    <source>
        <dbReference type="Proteomes" id="UP001642487"/>
    </source>
</evidence>
<keyword evidence="2" id="KW-1185">Reference proteome</keyword>
<accession>A0ABP0Y526</accession>
<dbReference type="EMBL" id="OZ021736">
    <property type="protein sequence ID" value="CAK9315555.1"/>
    <property type="molecule type" value="Genomic_DNA"/>
</dbReference>
<protein>
    <submittedName>
        <fullName evidence="1">Uncharacterized protein</fullName>
    </submittedName>
</protein>
<organism evidence="1 2">
    <name type="scientific">Citrullus colocynthis</name>
    <name type="common">colocynth</name>
    <dbReference type="NCBI Taxonomy" id="252529"/>
    <lineage>
        <taxon>Eukaryota</taxon>
        <taxon>Viridiplantae</taxon>
        <taxon>Streptophyta</taxon>
        <taxon>Embryophyta</taxon>
        <taxon>Tracheophyta</taxon>
        <taxon>Spermatophyta</taxon>
        <taxon>Magnoliopsida</taxon>
        <taxon>eudicotyledons</taxon>
        <taxon>Gunneridae</taxon>
        <taxon>Pentapetalae</taxon>
        <taxon>rosids</taxon>
        <taxon>fabids</taxon>
        <taxon>Cucurbitales</taxon>
        <taxon>Cucurbitaceae</taxon>
        <taxon>Benincaseae</taxon>
        <taxon>Citrullus</taxon>
    </lineage>
</organism>
<reference evidence="1 2" key="1">
    <citation type="submission" date="2024-03" db="EMBL/GenBank/DDBJ databases">
        <authorList>
            <person name="Gkanogiannis A."/>
            <person name="Becerra Lopez-Lavalle L."/>
        </authorList>
    </citation>
    <scope>NUCLEOTIDE SEQUENCE [LARGE SCALE GENOMIC DNA]</scope>
</reference>
<dbReference type="Proteomes" id="UP001642487">
    <property type="component" value="Chromosome 2"/>
</dbReference>
<gene>
    <name evidence="1" type="ORF">CITCOLO1_LOCUS7354</name>
</gene>
<name>A0ABP0Y526_9ROSI</name>
<feature type="non-terminal residue" evidence="1">
    <location>
        <position position="1"/>
    </location>
</feature>
<sequence>KSDACSLARTLGAAQELDVCADSVESKVRVEMLLRIECLQDAGEQLVNIYSFVNLVHSWETGTRELLPLVLVSWSRMKVETKCG</sequence>
<evidence type="ECO:0000313" key="1">
    <source>
        <dbReference type="EMBL" id="CAK9315555.1"/>
    </source>
</evidence>